<dbReference type="GO" id="GO:0004519">
    <property type="term" value="F:endonuclease activity"/>
    <property type="evidence" value="ECO:0007669"/>
    <property type="project" value="UniProtKB-KW"/>
</dbReference>
<dbReference type="InterPro" id="IPR004843">
    <property type="entry name" value="Calcineurin-like_PHP"/>
</dbReference>
<comment type="caution">
    <text evidence="6">The sequence shown here is derived from an EMBL/GenBank/DDBJ whole genome shotgun (WGS) entry which is preliminary data.</text>
</comment>
<accession>A0A833N5T6</accession>
<dbReference type="GO" id="GO:0006310">
    <property type="term" value="P:DNA recombination"/>
    <property type="evidence" value="ECO:0007669"/>
    <property type="project" value="UniProtKB-KW"/>
</dbReference>
<organism evidence="6 7">
    <name type="scientific">Fluviispira multicolorata</name>
    <dbReference type="NCBI Taxonomy" id="2654512"/>
    <lineage>
        <taxon>Bacteria</taxon>
        <taxon>Pseudomonadati</taxon>
        <taxon>Bdellovibrionota</taxon>
        <taxon>Oligoflexia</taxon>
        <taxon>Silvanigrellales</taxon>
        <taxon>Silvanigrellaceae</taxon>
        <taxon>Fluviispira</taxon>
    </lineage>
</organism>
<keyword evidence="7" id="KW-1185">Reference proteome</keyword>
<dbReference type="Pfam" id="PF00149">
    <property type="entry name" value="Metallophos"/>
    <property type="match status" value="1"/>
</dbReference>
<keyword evidence="2 4" id="KW-0378">Hydrolase</keyword>
<keyword evidence="4" id="KW-0235">DNA replication</keyword>
<dbReference type="InterPro" id="IPR041796">
    <property type="entry name" value="Mre11_N"/>
</dbReference>
<dbReference type="SUPFAM" id="SSF56300">
    <property type="entry name" value="Metallo-dependent phosphatases"/>
    <property type="match status" value="1"/>
</dbReference>
<dbReference type="InterPro" id="IPR004593">
    <property type="entry name" value="SbcD"/>
</dbReference>
<dbReference type="Gene3D" id="3.60.21.10">
    <property type="match status" value="1"/>
</dbReference>
<dbReference type="PANTHER" id="PTHR30337:SF0">
    <property type="entry name" value="NUCLEASE SBCCD SUBUNIT D"/>
    <property type="match status" value="1"/>
</dbReference>
<keyword evidence="3 4" id="KW-0269">Exonuclease</keyword>
<evidence type="ECO:0000259" key="5">
    <source>
        <dbReference type="Pfam" id="PF00149"/>
    </source>
</evidence>
<evidence type="ECO:0000256" key="4">
    <source>
        <dbReference type="RuleBase" id="RU363069"/>
    </source>
</evidence>
<proteinExistence type="inferred from homology"/>
<dbReference type="InterPro" id="IPR029052">
    <property type="entry name" value="Metallo-depent_PP-like"/>
</dbReference>
<dbReference type="GO" id="GO:0006260">
    <property type="term" value="P:DNA replication"/>
    <property type="evidence" value="ECO:0007669"/>
    <property type="project" value="UniProtKB-KW"/>
</dbReference>
<dbReference type="InterPro" id="IPR050535">
    <property type="entry name" value="DNA_Repair-Maintenance_Comp"/>
</dbReference>
<protein>
    <recommendedName>
        <fullName evidence="4">Nuclease SbcCD subunit D</fullName>
    </recommendedName>
</protein>
<dbReference type="NCBIfam" id="TIGR00619">
    <property type="entry name" value="sbcd"/>
    <property type="match status" value="1"/>
</dbReference>
<comment type="similarity">
    <text evidence="4">Belongs to the SbcD family.</text>
</comment>
<evidence type="ECO:0000313" key="6">
    <source>
        <dbReference type="EMBL" id="KAB8028535.1"/>
    </source>
</evidence>
<dbReference type="Proteomes" id="UP000442694">
    <property type="component" value="Unassembled WGS sequence"/>
</dbReference>
<evidence type="ECO:0000256" key="1">
    <source>
        <dbReference type="ARBA" id="ARBA00022722"/>
    </source>
</evidence>
<evidence type="ECO:0000256" key="3">
    <source>
        <dbReference type="ARBA" id="ARBA00022839"/>
    </source>
</evidence>
<keyword evidence="4" id="KW-0233">DNA recombination</keyword>
<dbReference type="RefSeq" id="WP_152213686.1">
    <property type="nucleotide sequence ID" value="NZ_WFLN01000009.1"/>
</dbReference>
<comment type="subunit">
    <text evidence="4">Heterodimer of SbcC and SbcD.</text>
</comment>
<gene>
    <name evidence="4 6" type="primary">sbcD</name>
    <name evidence="6" type="ORF">GCL57_12480</name>
</gene>
<name>A0A833N5T6_9BACT</name>
<dbReference type="CDD" id="cd00840">
    <property type="entry name" value="MPP_Mre11_N"/>
    <property type="match status" value="1"/>
</dbReference>
<dbReference type="AlphaFoldDB" id="A0A833N5T6"/>
<reference evidence="6 7" key="1">
    <citation type="submission" date="2019-10" db="EMBL/GenBank/DDBJ databases">
        <title>New genus of Silvanigrellaceae.</title>
        <authorList>
            <person name="Pitt A."/>
            <person name="Hahn M.W."/>
        </authorList>
    </citation>
    <scope>NUCLEOTIDE SEQUENCE [LARGE SCALE GENOMIC DNA]</scope>
    <source>
        <strain evidence="6 7">33A1-SZDP</strain>
    </source>
</reference>
<dbReference type="PANTHER" id="PTHR30337">
    <property type="entry name" value="COMPONENT OF ATP-DEPENDENT DSDNA EXONUCLEASE"/>
    <property type="match status" value="1"/>
</dbReference>
<comment type="function">
    <text evidence="4">SbcCD cleaves DNA hairpin structures. These structures can inhibit DNA replication and are intermediates in certain DNA recombination reactions. The complex acts as a 3'-&gt;5' double strand exonuclease that can open hairpins. It also has a 5' single-strand endonuclease activity.</text>
</comment>
<keyword evidence="4" id="KW-0255">Endonuclease</keyword>
<keyword evidence="1 4" id="KW-0540">Nuclease</keyword>
<evidence type="ECO:0000256" key="2">
    <source>
        <dbReference type="ARBA" id="ARBA00022801"/>
    </source>
</evidence>
<feature type="domain" description="Calcineurin-like phosphoesterase" evidence="5">
    <location>
        <begin position="1"/>
        <end position="234"/>
    </location>
</feature>
<dbReference type="GO" id="GO:0008408">
    <property type="term" value="F:3'-5' exonuclease activity"/>
    <property type="evidence" value="ECO:0007669"/>
    <property type="project" value="InterPro"/>
</dbReference>
<sequence length="425" mass="48691">MKILHTSDWHLGATYEGVSREEDHQYFLKWLIETLITIEIDILLIAGDIFDQTQPSSEAHKCYYQFLFQVSQKTKVKKVIILGGNHDSPSRLDAPAELLKLLDVFVVGGFSGDSQNLERYLCPIYSKNNEIELIIAAVPYIHEFRLGVRTAFLSEKEIQTDFKNKFTELYKKLADKAEEINKNVPLIATGHMACTGSERDDSPLEVHMIGTLGNLPKEIFDSRFCYIALGHVHRSYKIENSNAYYSGSPISLSIKESKTDRSVFIINIDKANNVPQVEKLKVPILRNIVELKGEIDEIYAKIKNLKWETPLPPFLSLQISVESYTIGIDYQIRKQIESYFSLQTNNNENQSHFIESQFSKLIPIISQIKQTPIHKKQNKNLFSQEKSLKQLTVEEVFVKICELKNQAVDENLLSAFRSLLSNENL</sequence>
<dbReference type="EMBL" id="WFLN01000009">
    <property type="protein sequence ID" value="KAB8028535.1"/>
    <property type="molecule type" value="Genomic_DNA"/>
</dbReference>
<evidence type="ECO:0000313" key="7">
    <source>
        <dbReference type="Proteomes" id="UP000442694"/>
    </source>
</evidence>